<evidence type="ECO:0000313" key="7">
    <source>
        <dbReference type="EMBL" id="OGE18613.1"/>
    </source>
</evidence>
<comment type="cofactor">
    <cofactor evidence="5">
        <name>Mg(2+)</name>
        <dbReference type="ChEBI" id="CHEBI:18420"/>
    </cofactor>
</comment>
<proteinExistence type="inferred from homology"/>
<dbReference type="InterPro" id="IPR022907">
    <property type="entry name" value="VapC_family"/>
</dbReference>
<comment type="similarity">
    <text evidence="5">Belongs to the PINc/VapC protein family.</text>
</comment>
<dbReference type="HAMAP" id="MF_00265">
    <property type="entry name" value="VapC_Nob1"/>
    <property type="match status" value="1"/>
</dbReference>
<dbReference type="GO" id="GO:0090729">
    <property type="term" value="F:toxin activity"/>
    <property type="evidence" value="ECO:0007669"/>
    <property type="project" value="UniProtKB-KW"/>
</dbReference>
<keyword evidence="3 5" id="KW-0479">Metal-binding</keyword>
<keyword evidence="2 5" id="KW-0540">Nuclease</keyword>
<evidence type="ECO:0000313" key="8">
    <source>
        <dbReference type="Proteomes" id="UP000176336"/>
    </source>
</evidence>
<keyword evidence="5" id="KW-0800">Toxin</keyword>
<keyword evidence="5" id="KW-0460">Magnesium</keyword>
<gene>
    <name evidence="5" type="primary">vapC</name>
    <name evidence="7" type="ORF">A2871_03895</name>
</gene>
<evidence type="ECO:0000259" key="6">
    <source>
        <dbReference type="Pfam" id="PF01850"/>
    </source>
</evidence>
<dbReference type="InterPro" id="IPR002716">
    <property type="entry name" value="PIN_dom"/>
</dbReference>
<comment type="function">
    <text evidence="5">Toxic component of a toxin-antitoxin (TA) system. An RNase.</text>
</comment>
<evidence type="ECO:0000256" key="2">
    <source>
        <dbReference type="ARBA" id="ARBA00022722"/>
    </source>
</evidence>
<keyword evidence="4 5" id="KW-0378">Hydrolase</keyword>
<evidence type="ECO:0000256" key="1">
    <source>
        <dbReference type="ARBA" id="ARBA00022649"/>
    </source>
</evidence>
<protein>
    <recommendedName>
        <fullName evidence="5">Ribonuclease VapC</fullName>
        <shortName evidence="5">RNase VapC</shortName>
        <ecNumber evidence="5">3.1.-.-</ecNumber>
    </recommendedName>
    <alternativeName>
        <fullName evidence="5">Toxin VapC</fullName>
    </alternativeName>
</protein>
<dbReference type="GO" id="GO:0016787">
    <property type="term" value="F:hydrolase activity"/>
    <property type="evidence" value="ECO:0007669"/>
    <property type="project" value="UniProtKB-KW"/>
</dbReference>
<dbReference type="EC" id="3.1.-.-" evidence="5"/>
<keyword evidence="1 5" id="KW-1277">Toxin-antitoxin system</keyword>
<dbReference type="EMBL" id="MFCR01000011">
    <property type="protein sequence ID" value="OGE18613.1"/>
    <property type="molecule type" value="Genomic_DNA"/>
</dbReference>
<name>A0A1F5IQG5_9BACT</name>
<dbReference type="Pfam" id="PF01850">
    <property type="entry name" value="PIN"/>
    <property type="match status" value="1"/>
</dbReference>
<evidence type="ECO:0000256" key="4">
    <source>
        <dbReference type="ARBA" id="ARBA00022801"/>
    </source>
</evidence>
<dbReference type="Proteomes" id="UP000176336">
    <property type="component" value="Unassembled WGS sequence"/>
</dbReference>
<evidence type="ECO:0000256" key="5">
    <source>
        <dbReference type="HAMAP-Rule" id="MF_00265"/>
    </source>
</evidence>
<organism evidence="7 8">
    <name type="scientific">Candidatus Daviesbacteria bacterium RIFCSPHIGHO2_01_FULL_41_23</name>
    <dbReference type="NCBI Taxonomy" id="1797764"/>
    <lineage>
        <taxon>Bacteria</taxon>
        <taxon>Candidatus Daviesiibacteriota</taxon>
    </lineage>
</organism>
<feature type="binding site" evidence="5">
    <location>
        <position position="4"/>
    </location>
    <ligand>
        <name>Mg(2+)</name>
        <dbReference type="ChEBI" id="CHEBI:18420"/>
    </ligand>
</feature>
<dbReference type="GO" id="GO:0000287">
    <property type="term" value="F:magnesium ion binding"/>
    <property type="evidence" value="ECO:0007669"/>
    <property type="project" value="UniProtKB-UniRule"/>
</dbReference>
<dbReference type="AlphaFoldDB" id="A0A1F5IQG5"/>
<accession>A0A1F5IQG5</accession>
<feature type="binding site" evidence="5">
    <location>
        <position position="101"/>
    </location>
    <ligand>
        <name>Mg(2+)</name>
        <dbReference type="ChEBI" id="CHEBI:18420"/>
    </ligand>
</feature>
<dbReference type="InterPro" id="IPR029060">
    <property type="entry name" value="PIN-like_dom_sf"/>
</dbReference>
<dbReference type="Gene3D" id="3.40.50.1010">
    <property type="entry name" value="5'-nuclease"/>
    <property type="match status" value="1"/>
</dbReference>
<reference evidence="7 8" key="1">
    <citation type="journal article" date="2016" name="Nat. Commun.">
        <title>Thousands of microbial genomes shed light on interconnected biogeochemical processes in an aquifer system.</title>
        <authorList>
            <person name="Anantharaman K."/>
            <person name="Brown C.T."/>
            <person name="Hug L.A."/>
            <person name="Sharon I."/>
            <person name="Castelle C.J."/>
            <person name="Probst A.J."/>
            <person name="Thomas B.C."/>
            <person name="Singh A."/>
            <person name="Wilkins M.J."/>
            <person name="Karaoz U."/>
            <person name="Brodie E.L."/>
            <person name="Williams K.H."/>
            <person name="Hubbard S.S."/>
            <person name="Banfield J.F."/>
        </authorList>
    </citation>
    <scope>NUCLEOTIDE SEQUENCE [LARGE SCALE GENOMIC DNA]</scope>
</reference>
<comment type="caution">
    <text evidence="7">The sequence shown here is derived from an EMBL/GenBank/DDBJ whole genome shotgun (WGS) entry which is preliminary data.</text>
</comment>
<dbReference type="SUPFAM" id="SSF88723">
    <property type="entry name" value="PIN domain-like"/>
    <property type="match status" value="1"/>
</dbReference>
<feature type="domain" description="PIN" evidence="6">
    <location>
        <begin position="1"/>
        <end position="127"/>
    </location>
</feature>
<sequence length="138" mass="15747">MLIDTNILVYSINSASPKHKKAQQFLQENLGKFEISHQNIFETLRVLTHPKFPSPMKIEAALKAIENILKVCTVISPDYRTHRITIELIKKYHLSADQIFDAYLTATALSNIIDVIATDDTKDFKKFTELKIINPFAS</sequence>
<dbReference type="GO" id="GO:0004540">
    <property type="term" value="F:RNA nuclease activity"/>
    <property type="evidence" value="ECO:0007669"/>
    <property type="project" value="InterPro"/>
</dbReference>
<evidence type="ECO:0000256" key="3">
    <source>
        <dbReference type="ARBA" id="ARBA00022723"/>
    </source>
</evidence>